<accession>A0A519BPJ2</accession>
<dbReference type="FunFam" id="3.30.1360.40:FF:000001">
    <property type="entry name" value="Ribosome-recycling factor"/>
    <property type="match status" value="1"/>
</dbReference>
<keyword evidence="4 5" id="KW-0648">Protein biosynthesis</keyword>
<organism evidence="7 8">
    <name type="scientific">Candidatus Acididesulfobacter diazotrophicus</name>
    <dbReference type="NCBI Taxonomy" id="2597226"/>
    <lineage>
        <taxon>Bacteria</taxon>
        <taxon>Deltaproteobacteria</taxon>
        <taxon>Candidatus Acidulodesulfobacterales</taxon>
        <taxon>Candidatus Acididesulfobacter</taxon>
    </lineage>
</organism>
<evidence type="ECO:0000256" key="2">
    <source>
        <dbReference type="ARBA" id="ARBA00005912"/>
    </source>
</evidence>
<dbReference type="InterPro" id="IPR036191">
    <property type="entry name" value="RRF_sf"/>
</dbReference>
<evidence type="ECO:0000259" key="6">
    <source>
        <dbReference type="Pfam" id="PF01765"/>
    </source>
</evidence>
<reference evidence="7 8" key="1">
    <citation type="journal article" date="2019" name="ISME J.">
        <title>Insights into ecological role of a new deltaproteobacterial order Candidatus Acidulodesulfobacterales by metagenomics and metatranscriptomics.</title>
        <authorList>
            <person name="Tan S."/>
            <person name="Liu J."/>
            <person name="Fang Y."/>
            <person name="Hedlund B.P."/>
            <person name="Lian Z.H."/>
            <person name="Huang L.Y."/>
            <person name="Li J.T."/>
            <person name="Huang L.N."/>
            <person name="Li W.J."/>
            <person name="Jiang H.C."/>
            <person name="Dong H.L."/>
            <person name="Shu W.S."/>
        </authorList>
    </citation>
    <scope>NUCLEOTIDE SEQUENCE [LARGE SCALE GENOMIC DNA]</scope>
    <source>
        <strain evidence="7">AP1</strain>
    </source>
</reference>
<evidence type="ECO:0000313" key="8">
    <source>
        <dbReference type="Proteomes" id="UP000319296"/>
    </source>
</evidence>
<dbReference type="Gene3D" id="1.10.132.20">
    <property type="entry name" value="Ribosome-recycling factor"/>
    <property type="match status" value="1"/>
</dbReference>
<gene>
    <name evidence="5" type="primary">frr</name>
    <name evidence="7" type="ORF">EVG15_01750</name>
</gene>
<proteinExistence type="inferred from homology"/>
<comment type="subcellular location">
    <subcellularLocation>
        <location evidence="1 5">Cytoplasm</location>
    </subcellularLocation>
</comment>
<dbReference type="InterPro" id="IPR002661">
    <property type="entry name" value="Ribosome_recyc_fac"/>
</dbReference>
<dbReference type="EMBL" id="SGBB01000002">
    <property type="protein sequence ID" value="RZD19185.1"/>
    <property type="molecule type" value="Genomic_DNA"/>
</dbReference>
<evidence type="ECO:0000256" key="4">
    <source>
        <dbReference type="ARBA" id="ARBA00022917"/>
    </source>
</evidence>
<dbReference type="HAMAP" id="MF_00040">
    <property type="entry name" value="RRF"/>
    <property type="match status" value="1"/>
</dbReference>
<dbReference type="Gene3D" id="3.30.1360.40">
    <property type="match status" value="1"/>
</dbReference>
<dbReference type="GO" id="GO:0043023">
    <property type="term" value="F:ribosomal large subunit binding"/>
    <property type="evidence" value="ECO:0007669"/>
    <property type="project" value="TreeGrafter"/>
</dbReference>
<keyword evidence="3 5" id="KW-0963">Cytoplasm</keyword>
<sequence length="186" mass="21165">MDENKLISELKKDMTNAAEAYKNELSRIRTGRASAALVDNITIEYFGALSPLIRLASVSIPDSRTIMISPWDINSLGSIEKAIQKHDSSLNPSNNGKSITILIPQLTEERRKDINKQISKMSESMKQELRNIRRISNDKIKSAEKEKAIDEDKSFKLQKKVQELTDSYIEEIVKITKAKEKDIMEI</sequence>
<dbReference type="GO" id="GO:0005737">
    <property type="term" value="C:cytoplasm"/>
    <property type="evidence" value="ECO:0007669"/>
    <property type="project" value="UniProtKB-SubCell"/>
</dbReference>
<dbReference type="GO" id="GO:0006415">
    <property type="term" value="P:translational termination"/>
    <property type="evidence" value="ECO:0007669"/>
    <property type="project" value="UniProtKB-UniRule"/>
</dbReference>
<evidence type="ECO:0000313" key="7">
    <source>
        <dbReference type="EMBL" id="RZD19185.1"/>
    </source>
</evidence>
<name>A0A519BPJ2_9DELT</name>
<feature type="domain" description="Ribosome recycling factor" evidence="6">
    <location>
        <begin position="22"/>
        <end position="184"/>
    </location>
</feature>
<protein>
    <recommendedName>
        <fullName evidence="5">Ribosome-recycling factor</fullName>
        <shortName evidence="5">RRF</shortName>
    </recommendedName>
    <alternativeName>
        <fullName evidence="5">Ribosome-releasing factor</fullName>
    </alternativeName>
</protein>
<dbReference type="PANTHER" id="PTHR20982">
    <property type="entry name" value="RIBOSOME RECYCLING FACTOR"/>
    <property type="match status" value="1"/>
</dbReference>
<dbReference type="AlphaFoldDB" id="A0A519BPJ2"/>
<dbReference type="SUPFAM" id="SSF55194">
    <property type="entry name" value="Ribosome recycling factor, RRF"/>
    <property type="match status" value="1"/>
</dbReference>
<comment type="caution">
    <text evidence="7">The sequence shown here is derived from an EMBL/GenBank/DDBJ whole genome shotgun (WGS) entry which is preliminary data.</text>
</comment>
<comment type="similarity">
    <text evidence="2 5">Belongs to the RRF family.</text>
</comment>
<dbReference type="InterPro" id="IPR023584">
    <property type="entry name" value="Ribosome_recyc_fac_dom"/>
</dbReference>
<evidence type="ECO:0000256" key="5">
    <source>
        <dbReference type="HAMAP-Rule" id="MF_00040"/>
    </source>
</evidence>
<dbReference type="CDD" id="cd00520">
    <property type="entry name" value="RRF"/>
    <property type="match status" value="1"/>
</dbReference>
<dbReference type="PANTHER" id="PTHR20982:SF3">
    <property type="entry name" value="MITOCHONDRIAL RIBOSOME RECYCLING FACTOR PSEUDO 1"/>
    <property type="match status" value="1"/>
</dbReference>
<evidence type="ECO:0000256" key="1">
    <source>
        <dbReference type="ARBA" id="ARBA00004496"/>
    </source>
</evidence>
<dbReference type="Proteomes" id="UP000319296">
    <property type="component" value="Unassembled WGS sequence"/>
</dbReference>
<dbReference type="NCBIfam" id="TIGR00496">
    <property type="entry name" value="frr"/>
    <property type="match status" value="1"/>
</dbReference>
<dbReference type="Pfam" id="PF01765">
    <property type="entry name" value="RRF"/>
    <property type="match status" value="1"/>
</dbReference>
<evidence type="ECO:0000256" key="3">
    <source>
        <dbReference type="ARBA" id="ARBA00022490"/>
    </source>
</evidence>
<comment type="function">
    <text evidence="5">Responsible for the release of ribosomes from messenger RNA at the termination of protein biosynthesis. May increase the efficiency of translation by recycling ribosomes from one round of translation to another.</text>
</comment>
<dbReference type="FunFam" id="1.10.132.20:FF:000001">
    <property type="entry name" value="Ribosome-recycling factor"/>
    <property type="match status" value="1"/>
</dbReference>